<dbReference type="Gene3D" id="3.40.50.410">
    <property type="entry name" value="von Willebrand factor, type A domain"/>
    <property type="match status" value="1"/>
</dbReference>
<dbReference type="Pfam" id="PF00090">
    <property type="entry name" value="TSP_1"/>
    <property type="match status" value="1"/>
</dbReference>
<dbReference type="AlphaFoldDB" id="A0A7S1M5J9"/>
<dbReference type="InterPro" id="IPR044004">
    <property type="entry name" value="TSP1_spondin_dom"/>
</dbReference>
<dbReference type="Pfam" id="PF00092">
    <property type="entry name" value="VWA"/>
    <property type="match status" value="1"/>
</dbReference>
<evidence type="ECO:0000256" key="3">
    <source>
        <dbReference type="ARBA" id="ARBA00023180"/>
    </source>
</evidence>
<dbReference type="InterPro" id="IPR002035">
    <property type="entry name" value="VWF_A"/>
</dbReference>
<keyword evidence="3" id="KW-0325">Glycoprotein</keyword>
<proteinExistence type="predicted"/>
<dbReference type="PROSITE" id="PS50092">
    <property type="entry name" value="TSP1"/>
    <property type="match status" value="3"/>
</dbReference>
<dbReference type="InterPro" id="IPR000884">
    <property type="entry name" value="TSP1_rpt"/>
</dbReference>
<dbReference type="PANTHER" id="PTHR20920:SF5">
    <property type="entry name" value="SMB DOMAIN-CONTAINING PROTEIN"/>
    <property type="match status" value="1"/>
</dbReference>
<evidence type="ECO:0000259" key="4">
    <source>
        <dbReference type="PROSITE" id="PS50234"/>
    </source>
</evidence>
<dbReference type="SUPFAM" id="SSF82895">
    <property type="entry name" value="TSP-1 type 1 repeat"/>
    <property type="match status" value="3"/>
</dbReference>
<evidence type="ECO:0000256" key="1">
    <source>
        <dbReference type="ARBA" id="ARBA00022729"/>
    </source>
</evidence>
<gene>
    <name evidence="5" type="ORF">ACAT0790_LOCUS17935</name>
</gene>
<accession>A0A7S1M5J9</accession>
<dbReference type="SMART" id="SM00327">
    <property type="entry name" value="VWA"/>
    <property type="match status" value="1"/>
</dbReference>
<evidence type="ECO:0000313" key="5">
    <source>
        <dbReference type="EMBL" id="CAD9122409.1"/>
    </source>
</evidence>
<sequence length="447" mass="48520">MQHEELKQAMLTMRNSCSSKFRGLESELCALKKIRGELNKMKGDKHPFFQDCEVAEKWEEKECSASCGGGTQELTRAIITPPSGGGAQCPPTKQVQTCNEQPCPINCKMSQWSGFSACSAGCGGGVSQRSREIKVQPRYEGDPCGETSEAIPCNMQACDKDCGLVKWTPWSECSKACDSGTRTRRRTVKHAAVGRGECPAVDSPERLERKKCNEQPCIRDKSMPLMCSTKLDLVLALDGSGSVGSSGWEATKKFAAMFLKAFEGQGADAQVSLILFSGPYSYSQMRKCAGSGAGLDMAKDCKVSMVQHFSSDVKSTQASLAKLAWPRGTTLTSQALELAHSELTLGRADAEKVVLVITDGIPVSSRATSMSAKRLREKARLMFGAVKLGKRGLRYMVNWGSKPTKENVLKIQSFQDLESLDTVDTLVTDMCKNITVPTSATLAVTIR</sequence>
<organism evidence="5">
    <name type="scientific">Alexandrium catenella</name>
    <name type="common">Red tide dinoflagellate</name>
    <name type="synonym">Gonyaulax catenella</name>
    <dbReference type="NCBI Taxonomy" id="2925"/>
    <lineage>
        <taxon>Eukaryota</taxon>
        <taxon>Sar</taxon>
        <taxon>Alveolata</taxon>
        <taxon>Dinophyceae</taxon>
        <taxon>Gonyaulacales</taxon>
        <taxon>Pyrocystaceae</taxon>
        <taxon>Alexandrium</taxon>
    </lineage>
</organism>
<dbReference type="SUPFAM" id="SSF53300">
    <property type="entry name" value="vWA-like"/>
    <property type="match status" value="1"/>
</dbReference>
<dbReference type="Gene3D" id="2.20.100.10">
    <property type="entry name" value="Thrombospondin type-1 (TSP1) repeat"/>
    <property type="match status" value="3"/>
</dbReference>
<dbReference type="Pfam" id="PF19028">
    <property type="entry name" value="TSP1_spondin"/>
    <property type="match status" value="2"/>
</dbReference>
<dbReference type="CDD" id="cd00198">
    <property type="entry name" value="vWFA"/>
    <property type="match status" value="1"/>
</dbReference>
<feature type="domain" description="VWFA" evidence="4">
    <location>
        <begin position="232"/>
        <end position="426"/>
    </location>
</feature>
<name>A0A7S1M5J9_ALECA</name>
<reference evidence="5" key="1">
    <citation type="submission" date="2021-01" db="EMBL/GenBank/DDBJ databases">
        <authorList>
            <person name="Corre E."/>
            <person name="Pelletier E."/>
            <person name="Niang G."/>
            <person name="Scheremetjew M."/>
            <person name="Finn R."/>
            <person name="Kale V."/>
            <person name="Holt S."/>
            <person name="Cochrane G."/>
            <person name="Meng A."/>
            <person name="Brown T."/>
            <person name="Cohen L."/>
        </authorList>
    </citation>
    <scope>NUCLEOTIDE SEQUENCE</scope>
    <source>
        <strain evidence="5">OF101</strain>
    </source>
</reference>
<dbReference type="PANTHER" id="PTHR20920">
    <property type="entry name" value="RPE-SPONDIN"/>
    <property type="match status" value="1"/>
</dbReference>
<dbReference type="EMBL" id="HBGE01029820">
    <property type="protein sequence ID" value="CAD9122409.1"/>
    <property type="molecule type" value="Transcribed_RNA"/>
</dbReference>
<dbReference type="InterPro" id="IPR036383">
    <property type="entry name" value="TSP1_rpt_sf"/>
</dbReference>
<keyword evidence="1" id="KW-0732">Signal</keyword>
<keyword evidence="2" id="KW-1015">Disulfide bond</keyword>
<evidence type="ECO:0000256" key="2">
    <source>
        <dbReference type="ARBA" id="ARBA00023157"/>
    </source>
</evidence>
<dbReference type="InterPro" id="IPR039942">
    <property type="entry name" value="SBSPO"/>
</dbReference>
<dbReference type="InterPro" id="IPR036465">
    <property type="entry name" value="vWFA_dom_sf"/>
</dbReference>
<dbReference type="SMART" id="SM00209">
    <property type="entry name" value="TSP1"/>
    <property type="match status" value="3"/>
</dbReference>
<protein>
    <recommendedName>
        <fullName evidence="4">VWFA domain-containing protein</fullName>
    </recommendedName>
</protein>
<dbReference type="PROSITE" id="PS50234">
    <property type="entry name" value="VWFA"/>
    <property type="match status" value="1"/>
</dbReference>